<protein>
    <recommendedName>
        <fullName evidence="3">YneQ</fullName>
    </recommendedName>
</protein>
<organism evidence="1 2">
    <name type="scientific">Paenibacillus sambharensis</name>
    <dbReference type="NCBI Taxonomy" id="1803190"/>
    <lineage>
        <taxon>Bacteria</taxon>
        <taxon>Bacillati</taxon>
        <taxon>Bacillota</taxon>
        <taxon>Bacilli</taxon>
        <taxon>Bacillales</taxon>
        <taxon>Paenibacillaceae</taxon>
        <taxon>Paenibacillus</taxon>
    </lineage>
</organism>
<evidence type="ECO:0000313" key="1">
    <source>
        <dbReference type="EMBL" id="PZD96046.1"/>
    </source>
</evidence>
<keyword evidence="2" id="KW-1185">Reference proteome</keyword>
<proteinExistence type="predicted"/>
<dbReference type="RefSeq" id="WP_111146334.1">
    <property type="nucleotide sequence ID" value="NZ_QKRB01000042.1"/>
</dbReference>
<name>A0A2W1L9X8_9BACL</name>
<gene>
    <name evidence="1" type="ORF">DNH61_09000</name>
</gene>
<comment type="caution">
    <text evidence="1">The sequence shown here is derived from an EMBL/GenBank/DDBJ whole genome shotgun (WGS) entry which is preliminary data.</text>
</comment>
<dbReference type="OrthoDB" id="2361368at2"/>
<evidence type="ECO:0000313" key="2">
    <source>
        <dbReference type="Proteomes" id="UP000249522"/>
    </source>
</evidence>
<evidence type="ECO:0008006" key="3">
    <source>
        <dbReference type="Google" id="ProtNLM"/>
    </source>
</evidence>
<dbReference type="AlphaFoldDB" id="A0A2W1L9X8"/>
<reference evidence="1 2" key="1">
    <citation type="submission" date="2018-06" db="EMBL/GenBank/DDBJ databases">
        <title>Paenibacillus imtechensis sp. nov.</title>
        <authorList>
            <person name="Pinnaka A.K."/>
            <person name="Singh H."/>
            <person name="Kaur M."/>
        </authorList>
    </citation>
    <scope>NUCLEOTIDE SEQUENCE [LARGE SCALE GENOMIC DNA]</scope>
    <source>
        <strain evidence="1 2">SMB1</strain>
    </source>
</reference>
<dbReference type="EMBL" id="QKRB01000042">
    <property type="protein sequence ID" value="PZD96046.1"/>
    <property type="molecule type" value="Genomic_DNA"/>
</dbReference>
<accession>A0A2W1L9X8</accession>
<sequence>MAFGLKRQELREWKAKVSAGEIAFITHYWLEPRFPGIRTVTKVGCADVDKLKRWCHDNGLNPAYIHYRERYPHFDLIGHKQTEILLREGLADQLKRFGIR</sequence>
<dbReference type="Proteomes" id="UP000249522">
    <property type="component" value="Unassembled WGS sequence"/>
</dbReference>